<organism evidence="2 3">
    <name type="scientific">Pseudorhodobacter turbinis</name>
    <dbReference type="NCBI Taxonomy" id="2500533"/>
    <lineage>
        <taxon>Bacteria</taxon>
        <taxon>Pseudomonadati</taxon>
        <taxon>Pseudomonadota</taxon>
        <taxon>Alphaproteobacteria</taxon>
        <taxon>Rhodobacterales</taxon>
        <taxon>Paracoccaceae</taxon>
        <taxon>Pseudorhodobacter</taxon>
    </lineage>
</organism>
<dbReference type="EMBL" id="CP039965">
    <property type="protein sequence ID" value="QCO56944.1"/>
    <property type="molecule type" value="Genomic_DNA"/>
</dbReference>
<evidence type="ECO:0000256" key="1">
    <source>
        <dbReference type="SAM" id="SignalP"/>
    </source>
</evidence>
<feature type="signal peptide" evidence="1">
    <location>
        <begin position="1"/>
        <end position="27"/>
    </location>
</feature>
<reference evidence="2 3" key="1">
    <citation type="submission" date="2019-05" db="EMBL/GenBank/DDBJ databases">
        <title>Pseudorhodobacter turbinis sp. nov., isolated from the gut of the Korean turban shell.</title>
        <authorList>
            <person name="Jeong Y.-S."/>
            <person name="Kang W.-R."/>
            <person name="Bae J.-W."/>
        </authorList>
    </citation>
    <scope>NUCLEOTIDE SEQUENCE [LARGE SCALE GENOMIC DNA]</scope>
    <source>
        <strain evidence="2 3">S12M18</strain>
        <plasmid evidence="2 3">unnamed1</plasmid>
    </source>
</reference>
<evidence type="ECO:0000313" key="2">
    <source>
        <dbReference type="EMBL" id="QCO56944.1"/>
    </source>
</evidence>
<keyword evidence="1" id="KW-0732">Signal</keyword>
<dbReference type="KEGG" id="pseb:EOK75_14175"/>
<evidence type="ECO:0000313" key="3">
    <source>
        <dbReference type="Proteomes" id="UP000298631"/>
    </source>
</evidence>
<accession>A0A4V1E154</accession>
<gene>
    <name evidence="2" type="ORF">EOK75_14175</name>
</gene>
<feature type="chain" id="PRO_5020376104" evidence="1">
    <location>
        <begin position="28"/>
        <end position="104"/>
    </location>
</feature>
<proteinExistence type="predicted"/>
<sequence>MLRRLFQVLLILLVLPWGAFSAMPAAAEPVVFAGHQTTARDASHVVSAPKPCRIAILPCGLDVALPVAFAIPPMAQGGTVFQLSRSIIGQGIVPSPSRGPPRVV</sequence>
<keyword evidence="3" id="KW-1185">Reference proteome</keyword>
<keyword evidence="2" id="KW-0614">Plasmid</keyword>
<geneLocation type="plasmid" evidence="2 3">
    <name>unnamed1</name>
</geneLocation>
<protein>
    <submittedName>
        <fullName evidence="2">Uncharacterized protein</fullName>
    </submittedName>
</protein>
<dbReference type="Proteomes" id="UP000298631">
    <property type="component" value="Plasmid unnamed1"/>
</dbReference>
<name>A0A4V1E154_9RHOB</name>
<dbReference type="RefSeq" id="WP_137194754.1">
    <property type="nucleotide sequence ID" value="NZ_CP039965.1"/>
</dbReference>
<dbReference type="AlphaFoldDB" id="A0A4V1E154"/>